<gene>
    <name evidence="2" type="ORF">ISP20_03145</name>
</gene>
<evidence type="ECO:0000256" key="1">
    <source>
        <dbReference type="SAM" id="SignalP"/>
    </source>
</evidence>
<comment type="caution">
    <text evidence="2">The sequence shown here is derived from an EMBL/GenBank/DDBJ whole genome shotgun (WGS) entry which is preliminary data.</text>
</comment>
<dbReference type="RefSeq" id="WP_204634623.1">
    <property type="nucleotide sequence ID" value="NZ_JADIKC010000002.1"/>
</dbReference>
<sequence length="187" mass="20097">MKKIFATAVLIASCIASSAHAAAPRGWFITGSAQNDFETGTEASTRVPKSTSAYLRAKSESNGFATLMQTIDAAAYKGKRVRLSGYLRTKDAGKGALWMRVDDTDKKSVAFDNMDDRAQQGDKPWQSFDVVLDVPDNARDIAFGVLLQNKGEVWADGLKFEVVGKDVPLTGGAHPLSPAPVNLGFVE</sequence>
<evidence type="ECO:0000313" key="2">
    <source>
        <dbReference type="EMBL" id="MBM7120145.1"/>
    </source>
</evidence>
<proteinExistence type="predicted"/>
<keyword evidence="1" id="KW-0732">Signal</keyword>
<keyword evidence="3" id="KW-1185">Reference proteome</keyword>
<reference evidence="2 3" key="1">
    <citation type="submission" date="2020-10" db="EMBL/GenBank/DDBJ databases">
        <title>Phylogeny of dyella-like bacteria.</title>
        <authorList>
            <person name="Fu J."/>
        </authorList>
    </citation>
    <scope>NUCLEOTIDE SEQUENCE [LARGE SCALE GENOMIC DNA]</scope>
    <source>
        <strain evidence="2 3">THG-B117</strain>
    </source>
</reference>
<protein>
    <submittedName>
        <fullName evidence="2">Uncharacterized protein</fullName>
    </submittedName>
</protein>
<evidence type="ECO:0000313" key="3">
    <source>
        <dbReference type="Proteomes" id="UP001430065"/>
    </source>
</evidence>
<name>A0ABS2JPG6_9GAMM</name>
<dbReference type="Proteomes" id="UP001430065">
    <property type="component" value="Unassembled WGS sequence"/>
</dbReference>
<feature type="chain" id="PRO_5046031106" evidence="1">
    <location>
        <begin position="22"/>
        <end position="187"/>
    </location>
</feature>
<accession>A0ABS2JPG6</accession>
<dbReference type="EMBL" id="JADIKC010000002">
    <property type="protein sequence ID" value="MBM7120145.1"/>
    <property type="molecule type" value="Genomic_DNA"/>
</dbReference>
<dbReference type="Gene3D" id="2.60.120.260">
    <property type="entry name" value="Galactose-binding domain-like"/>
    <property type="match status" value="1"/>
</dbReference>
<organism evidence="2 3">
    <name type="scientific">Dyella kyungheensis</name>
    <dbReference type="NCBI Taxonomy" id="1242174"/>
    <lineage>
        <taxon>Bacteria</taxon>
        <taxon>Pseudomonadati</taxon>
        <taxon>Pseudomonadota</taxon>
        <taxon>Gammaproteobacteria</taxon>
        <taxon>Lysobacterales</taxon>
        <taxon>Rhodanobacteraceae</taxon>
        <taxon>Dyella</taxon>
    </lineage>
</organism>
<feature type="signal peptide" evidence="1">
    <location>
        <begin position="1"/>
        <end position="21"/>
    </location>
</feature>